<evidence type="ECO:0000313" key="1">
    <source>
        <dbReference type="EMBL" id="SCZ63803.1"/>
    </source>
</evidence>
<dbReference type="AlphaFoldDB" id="A0A1G5QPP7"/>
<dbReference type="RefSeq" id="WP_090218440.1">
    <property type="nucleotide sequence ID" value="NZ_FMWG01000005.1"/>
</dbReference>
<dbReference type="Proteomes" id="UP000198767">
    <property type="component" value="Unassembled WGS sequence"/>
</dbReference>
<name>A0A1G5QPP7_9RHOB</name>
<evidence type="ECO:0000313" key="2">
    <source>
        <dbReference type="Proteomes" id="UP000198767"/>
    </source>
</evidence>
<protein>
    <submittedName>
        <fullName evidence="1">Uncharacterized protein</fullName>
    </submittedName>
</protein>
<accession>A0A1G5QPP7</accession>
<dbReference type="STRING" id="1156985.SAMN04488118_105125"/>
<organism evidence="1 2">
    <name type="scientific">Epibacterium ulvae</name>
    <dbReference type="NCBI Taxonomy" id="1156985"/>
    <lineage>
        <taxon>Bacteria</taxon>
        <taxon>Pseudomonadati</taxon>
        <taxon>Pseudomonadota</taxon>
        <taxon>Alphaproteobacteria</taxon>
        <taxon>Rhodobacterales</taxon>
        <taxon>Roseobacteraceae</taxon>
        <taxon>Epibacterium</taxon>
    </lineage>
</organism>
<dbReference type="EMBL" id="FMWG01000005">
    <property type="protein sequence ID" value="SCZ63803.1"/>
    <property type="molecule type" value="Genomic_DNA"/>
</dbReference>
<gene>
    <name evidence="1" type="ORF">SAMN04488118_105125</name>
</gene>
<sequence>MLKLPFANRIPVARFQSNLVAERLTASLLAKLSKRQRTPAILHSTETSIFDETGPDDARLHINIRDIDKDEHDASQARERGLFLARQDRWEDLVHELKQAEHAGTITASGQPISDLIAFGARGDVVNAVEHALSENHSTEDRALIQGVMALESARLDLGQPALMTALVALTHIDLGWIWRSKAGAHYCARTHKQRAQRHFSRAASLLTPLEGEILNSPLIAAAKCALYPHFPAPALEVADAYAALIDLAPENSRHMRALGTALLPQVGGSWDTLELEARRTAARTETIWGMGGYTWVYFDALLCDAQAASQLDVSLFVEGLQDILAKDPNQATINLITAYCGVAAKRSLEEEPTGAELRTELSDMAEWLARNRLCEIHPLTWAHASKGFANNLPDTSLARFASRGKDAARHYLADLFASELCSGQTVTYTPAGVELAAG</sequence>
<dbReference type="OrthoDB" id="7734559at2"/>
<reference evidence="1 2" key="1">
    <citation type="submission" date="2016-10" db="EMBL/GenBank/DDBJ databases">
        <authorList>
            <person name="de Groot N.N."/>
        </authorList>
    </citation>
    <scope>NUCLEOTIDE SEQUENCE [LARGE SCALE GENOMIC DNA]</scope>
    <source>
        <strain evidence="1 2">U95</strain>
    </source>
</reference>
<proteinExistence type="predicted"/>
<keyword evidence="2" id="KW-1185">Reference proteome</keyword>